<dbReference type="FunCoup" id="A0A200QMC0">
    <property type="interactions" value="1630"/>
</dbReference>
<keyword evidence="1" id="KW-1133">Transmembrane helix</keyword>
<feature type="transmembrane region" description="Helical" evidence="1">
    <location>
        <begin position="293"/>
        <end position="311"/>
    </location>
</feature>
<accession>A0A200QMC0</accession>
<name>A0A200QMC0_MACCD</name>
<dbReference type="OMA" id="FIQYQAH"/>
<keyword evidence="3" id="KW-1185">Reference proteome</keyword>
<evidence type="ECO:0000313" key="3">
    <source>
        <dbReference type="Proteomes" id="UP000195402"/>
    </source>
</evidence>
<sequence>MGGGGVMKAALKFAGFGFNGGLRGAPPGPLQEQSATTTTVAATKLFSNPAETIVSSPESKTAVFDFSENGKSKSSSSIQRPSWEIDDWEFTDGGEEFLLSDSIQVMPRVIFGGVPTLEEATEATSDLKDALEESFSSVSKEYELEISETKACVTSESVVAFPFESKPVFQAFSLLKESPEAQTVVASLASDKNVWDAVMQNEKVMEFLKLQQTNNECRDYQTSSMCFEDGYDVKHTEGLGDVFMKSIQNLKLTVVEMINNISLFFQDLFGGAGATNISLDANGNARATYVDRIMGSSFMALAVMTIMVVVLKRR</sequence>
<gene>
    <name evidence="2" type="ORF">BVC80_8997g8</name>
</gene>
<protein>
    <submittedName>
        <fullName evidence="2">Uncharacterized protein</fullName>
    </submittedName>
</protein>
<reference evidence="2 3" key="1">
    <citation type="journal article" date="2017" name="Mol. Plant">
        <title>The Genome of Medicinal Plant Macleaya cordata Provides New Insights into Benzylisoquinoline Alkaloids Metabolism.</title>
        <authorList>
            <person name="Liu X."/>
            <person name="Liu Y."/>
            <person name="Huang P."/>
            <person name="Ma Y."/>
            <person name="Qing Z."/>
            <person name="Tang Q."/>
            <person name="Cao H."/>
            <person name="Cheng P."/>
            <person name="Zheng Y."/>
            <person name="Yuan Z."/>
            <person name="Zhou Y."/>
            <person name="Liu J."/>
            <person name="Tang Z."/>
            <person name="Zhuo Y."/>
            <person name="Zhang Y."/>
            <person name="Yu L."/>
            <person name="Huang J."/>
            <person name="Yang P."/>
            <person name="Peng Q."/>
            <person name="Zhang J."/>
            <person name="Jiang W."/>
            <person name="Zhang Z."/>
            <person name="Lin K."/>
            <person name="Ro D.K."/>
            <person name="Chen X."/>
            <person name="Xiong X."/>
            <person name="Shang Y."/>
            <person name="Huang S."/>
            <person name="Zeng J."/>
        </authorList>
    </citation>
    <scope>NUCLEOTIDE SEQUENCE [LARGE SCALE GENOMIC DNA]</scope>
    <source>
        <strain evidence="3">cv. BLH2017</strain>
        <tissue evidence="2">Root</tissue>
    </source>
</reference>
<dbReference type="OrthoDB" id="659599at2759"/>
<dbReference type="AlphaFoldDB" id="A0A200QMC0"/>
<dbReference type="STRING" id="56857.A0A200QMC0"/>
<evidence type="ECO:0000256" key="1">
    <source>
        <dbReference type="SAM" id="Phobius"/>
    </source>
</evidence>
<dbReference type="PANTHER" id="PTHR33625">
    <property type="entry name" value="OS08G0179900 PROTEIN"/>
    <property type="match status" value="1"/>
</dbReference>
<organism evidence="2 3">
    <name type="scientific">Macleaya cordata</name>
    <name type="common">Five-seeded plume-poppy</name>
    <name type="synonym">Bocconia cordata</name>
    <dbReference type="NCBI Taxonomy" id="56857"/>
    <lineage>
        <taxon>Eukaryota</taxon>
        <taxon>Viridiplantae</taxon>
        <taxon>Streptophyta</taxon>
        <taxon>Embryophyta</taxon>
        <taxon>Tracheophyta</taxon>
        <taxon>Spermatophyta</taxon>
        <taxon>Magnoliopsida</taxon>
        <taxon>Ranunculales</taxon>
        <taxon>Papaveraceae</taxon>
        <taxon>Papaveroideae</taxon>
        <taxon>Macleaya</taxon>
    </lineage>
</organism>
<keyword evidence="1" id="KW-0472">Membrane</keyword>
<keyword evidence="1" id="KW-0812">Transmembrane</keyword>
<dbReference type="EMBL" id="MVGT01001586">
    <property type="protein sequence ID" value="OVA11636.1"/>
    <property type="molecule type" value="Genomic_DNA"/>
</dbReference>
<proteinExistence type="predicted"/>
<evidence type="ECO:0000313" key="2">
    <source>
        <dbReference type="EMBL" id="OVA11636.1"/>
    </source>
</evidence>
<dbReference type="PANTHER" id="PTHR33625:SF4">
    <property type="entry name" value="OS08G0179900 PROTEIN"/>
    <property type="match status" value="1"/>
</dbReference>
<dbReference type="InParanoid" id="A0A200QMC0"/>
<dbReference type="Proteomes" id="UP000195402">
    <property type="component" value="Unassembled WGS sequence"/>
</dbReference>
<comment type="caution">
    <text evidence="2">The sequence shown here is derived from an EMBL/GenBank/DDBJ whole genome shotgun (WGS) entry which is preliminary data.</text>
</comment>